<dbReference type="EMBL" id="RAQJ01000003">
    <property type="protein sequence ID" value="RKE94837.1"/>
    <property type="molecule type" value="Genomic_DNA"/>
</dbReference>
<dbReference type="PANTHER" id="PTHR11695:SF294">
    <property type="entry name" value="RETICULON-4-INTERACTING PROTEIN 1, MITOCHONDRIAL"/>
    <property type="match status" value="1"/>
</dbReference>
<dbReference type="PROSITE" id="PS01162">
    <property type="entry name" value="QOR_ZETA_CRYSTAL"/>
    <property type="match status" value="1"/>
</dbReference>
<dbReference type="Pfam" id="PF13602">
    <property type="entry name" value="ADH_zinc_N_2"/>
    <property type="match status" value="1"/>
</dbReference>
<dbReference type="GO" id="GO:0016491">
    <property type="term" value="F:oxidoreductase activity"/>
    <property type="evidence" value="ECO:0007669"/>
    <property type="project" value="UniProtKB-KW"/>
</dbReference>
<dbReference type="AlphaFoldDB" id="A0A420DKZ4"/>
<comment type="caution">
    <text evidence="3">The sequence shown here is derived from an EMBL/GenBank/DDBJ whole genome shotgun (WGS) entry which is preliminary data.</text>
</comment>
<dbReference type="SUPFAM" id="SSF50129">
    <property type="entry name" value="GroES-like"/>
    <property type="match status" value="1"/>
</dbReference>
<dbReference type="OrthoDB" id="9787435at2"/>
<evidence type="ECO:0000256" key="1">
    <source>
        <dbReference type="ARBA" id="ARBA00023002"/>
    </source>
</evidence>
<dbReference type="InterPro" id="IPR011032">
    <property type="entry name" value="GroES-like_sf"/>
</dbReference>
<dbReference type="Proteomes" id="UP000284892">
    <property type="component" value="Unassembled WGS sequence"/>
</dbReference>
<sequence length="332" mass="36881">MKAIQFTGYGDISEKVIISEIQKPILNKDEVLIETRSVSVNPLDIKVIEGKLKAVRKFKLPATLGYDVSGIVVDKDKNVTDFNIGDEVFSKVNKQGTFTEFVVVHKDIISLKPKNVNFEEAASLPLVGLTAIQALKRGKLKEGDKVLVHAGSGGVGSFAIQYAKYKGAYVYTTTSTENVEWVKKLGADVVIDYKSQNYLDIVSNVDLVLDTLGNKFTEDAFKVIKTGGKVISLVGPIDKETASRMKLNFFVKLILAWRRRKITKHIRLKSAYYSLIFMRANAKQLNEIAELVESGIVKTNLDKVFTFNDALQALLYVKKGRTKGKVVINVKA</sequence>
<keyword evidence="4" id="KW-1185">Reference proteome</keyword>
<accession>A0A420DKZ4</accession>
<evidence type="ECO:0000259" key="2">
    <source>
        <dbReference type="SMART" id="SM00829"/>
    </source>
</evidence>
<dbReference type="InterPro" id="IPR050700">
    <property type="entry name" value="YIM1/Zinc_Alcohol_DH_Fams"/>
</dbReference>
<dbReference type="SUPFAM" id="SSF51735">
    <property type="entry name" value="NAD(P)-binding Rossmann-fold domains"/>
    <property type="match status" value="1"/>
</dbReference>
<dbReference type="InterPro" id="IPR002364">
    <property type="entry name" value="Quin_OxRdtase/zeta-crystal_CS"/>
</dbReference>
<reference evidence="3 4" key="1">
    <citation type="submission" date="2018-09" db="EMBL/GenBank/DDBJ databases">
        <title>Genomic Encyclopedia of Archaeal and Bacterial Type Strains, Phase II (KMG-II): from individual species to whole genera.</title>
        <authorList>
            <person name="Goeker M."/>
        </authorList>
    </citation>
    <scope>NUCLEOTIDE SEQUENCE [LARGE SCALE GENOMIC DNA]</scope>
    <source>
        <strain evidence="3 4">DSM 26283</strain>
    </source>
</reference>
<dbReference type="Gene3D" id="3.90.180.10">
    <property type="entry name" value="Medium-chain alcohol dehydrogenases, catalytic domain"/>
    <property type="match status" value="1"/>
</dbReference>
<dbReference type="InterPro" id="IPR020843">
    <property type="entry name" value="ER"/>
</dbReference>
<dbReference type="Gene3D" id="3.40.50.720">
    <property type="entry name" value="NAD(P)-binding Rossmann-like Domain"/>
    <property type="match status" value="1"/>
</dbReference>
<dbReference type="RefSeq" id="WP_120201567.1">
    <property type="nucleotide sequence ID" value="NZ_RAQJ01000003.1"/>
</dbReference>
<dbReference type="PANTHER" id="PTHR11695">
    <property type="entry name" value="ALCOHOL DEHYDROGENASE RELATED"/>
    <property type="match status" value="1"/>
</dbReference>
<keyword evidence="1" id="KW-0560">Oxidoreductase</keyword>
<evidence type="ECO:0000313" key="4">
    <source>
        <dbReference type="Proteomes" id="UP000284892"/>
    </source>
</evidence>
<proteinExistence type="predicted"/>
<feature type="domain" description="Enoyl reductase (ER)" evidence="2">
    <location>
        <begin position="11"/>
        <end position="328"/>
    </location>
</feature>
<dbReference type="SMART" id="SM00829">
    <property type="entry name" value="PKS_ER"/>
    <property type="match status" value="1"/>
</dbReference>
<dbReference type="InterPro" id="IPR036291">
    <property type="entry name" value="NAD(P)-bd_dom_sf"/>
</dbReference>
<dbReference type="CDD" id="cd05289">
    <property type="entry name" value="MDR_like_2"/>
    <property type="match status" value="1"/>
</dbReference>
<dbReference type="GO" id="GO:0008270">
    <property type="term" value="F:zinc ion binding"/>
    <property type="evidence" value="ECO:0007669"/>
    <property type="project" value="InterPro"/>
</dbReference>
<dbReference type="InterPro" id="IPR013154">
    <property type="entry name" value="ADH-like_N"/>
</dbReference>
<organism evidence="3 4">
    <name type="scientific">Ichthyenterobacterium magnum</name>
    <dbReference type="NCBI Taxonomy" id="1230530"/>
    <lineage>
        <taxon>Bacteria</taxon>
        <taxon>Pseudomonadati</taxon>
        <taxon>Bacteroidota</taxon>
        <taxon>Flavobacteriia</taxon>
        <taxon>Flavobacteriales</taxon>
        <taxon>Flavobacteriaceae</taxon>
        <taxon>Ichthyenterobacterium</taxon>
    </lineage>
</organism>
<evidence type="ECO:0000313" key="3">
    <source>
        <dbReference type="EMBL" id="RKE94837.1"/>
    </source>
</evidence>
<name>A0A420DKZ4_9FLAO</name>
<dbReference type="Pfam" id="PF08240">
    <property type="entry name" value="ADH_N"/>
    <property type="match status" value="1"/>
</dbReference>
<protein>
    <submittedName>
        <fullName evidence="3">NADPH:quinone reductase-like Zn-dependent oxidoreductase</fullName>
    </submittedName>
</protein>
<gene>
    <name evidence="3" type="ORF">BXY80_1850</name>
</gene>